<evidence type="ECO:0000313" key="3">
    <source>
        <dbReference type="Proteomes" id="UP000237000"/>
    </source>
</evidence>
<gene>
    <name evidence="2" type="ORF">TorRG33x02_152320</name>
</gene>
<sequence length="43" mass="4835">MSWNPDLSIVSVLLVFWSFILEQSTVSQVNHILKSVQFIISGA</sequence>
<protein>
    <submittedName>
        <fullName evidence="2">Uncharacterized protein</fullName>
    </submittedName>
</protein>
<reference evidence="3" key="1">
    <citation type="submission" date="2016-06" db="EMBL/GenBank/DDBJ databases">
        <title>Parallel loss of symbiosis genes in relatives of nitrogen-fixing non-legume Parasponia.</title>
        <authorList>
            <person name="Van Velzen R."/>
            <person name="Holmer R."/>
            <person name="Bu F."/>
            <person name="Rutten L."/>
            <person name="Van Zeijl A."/>
            <person name="Liu W."/>
            <person name="Santuari L."/>
            <person name="Cao Q."/>
            <person name="Sharma T."/>
            <person name="Shen D."/>
            <person name="Roswanjaya Y."/>
            <person name="Wardhani T."/>
            <person name="Kalhor M.S."/>
            <person name="Jansen J."/>
            <person name="Van den Hoogen J."/>
            <person name="Gungor B."/>
            <person name="Hartog M."/>
            <person name="Hontelez J."/>
            <person name="Verver J."/>
            <person name="Yang W.-C."/>
            <person name="Schijlen E."/>
            <person name="Repin R."/>
            <person name="Schilthuizen M."/>
            <person name="Schranz E."/>
            <person name="Heidstra R."/>
            <person name="Miyata K."/>
            <person name="Fedorova E."/>
            <person name="Kohlen W."/>
            <person name="Bisseling T."/>
            <person name="Smit S."/>
            <person name="Geurts R."/>
        </authorList>
    </citation>
    <scope>NUCLEOTIDE SEQUENCE [LARGE SCALE GENOMIC DNA]</scope>
    <source>
        <strain evidence="3">cv. RG33-2</strain>
    </source>
</reference>
<feature type="signal peptide" evidence="1">
    <location>
        <begin position="1"/>
        <end position="22"/>
    </location>
</feature>
<dbReference type="AlphaFoldDB" id="A0A2P5ETX8"/>
<feature type="chain" id="PRO_5015195289" evidence="1">
    <location>
        <begin position="23"/>
        <end position="43"/>
    </location>
</feature>
<dbReference type="Proteomes" id="UP000237000">
    <property type="component" value="Unassembled WGS sequence"/>
</dbReference>
<dbReference type="InParanoid" id="A0A2P5ETX8"/>
<evidence type="ECO:0000313" key="2">
    <source>
        <dbReference type="EMBL" id="PON89003.1"/>
    </source>
</evidence>
<keyword evidence="3" id="KW-1185">Reference proteome</keyword>
<proteinExistence type="predicted"/>
<keyword evidence="1" id="KW-0732">Signal</keyword>
<accession>A0A2P5ETX8</accession>
<evidence type="ECO:0000256" key="1">
    <source>
        <dbReference type="SAM" id="SignalP"/>
    </source>
</evidence>
<name>A0A2P5ETX8_TREOI</name>
<dbReference type="EMBL" id="JXTC01000099">
    <property type="protein sequence ID" value="PON89003.1"/>
    <property type="molecule type" value="Genomic_DNA"/>
</dbReference>
<organism evidence="2 3">
    <name type="scientific">Trema orientale</name>
    <name type="common">Charcoal tree</name>
    <name type="synonym">Celtis orientalis</name>
    <dbReference type="NCBI Taxonomy" id="63057"/>
    <lineage>
        <taxon>Eukaryota</taxon>
        <taxon>Viridiplantae</taxon>
        <taxon>Streptophyta</taxon>
        <taxon>Embryophyta</taxon>
        <taxon>Tracheophyta</taxon>
        <taxon>Spermatophyta</taxon>
        <taxon>Magnoliopsida</taxon>
        <taxon>eudicotyledons</taxon>
        <taxon>Gunneridae</taxon>
        <taxon>Pentapetalae</taxon>
        <taxon>rosids</taxon>
        <taxon>fabids</taxon>
        <taxon>Rosales</taxon>
        <taxon>Cannabaceae</taxon>
        <taxon>Trema</taxon>
    </lineage>
</organism>
<comment type="caution">
    <text evidence="2">The sequence shown here is derived from an EMBL/GenBank/DDBJ whole genome shotgun (WGS) entry which is preliminary data.</text>
</comment>